<name>A0A212FPF8_DANPL</name>
<protein>
    <submittedName>
        <fullName evidence="1">Uncharacterized protein</fullName>
    </submittedName>
</protein>
<gene>
    <name evidence="1" type="ORF">KGM_207399</name>
</gene>
<dbReference type="InParanoid" id="A0A212FPF8"/>
<dbReference type="KEGG" id="dpl:KGM_207399"/>
<reference evidence="1 2" key="1">
    <citation type="journal article" date="2011" name="Cell">
        <title>The monarch butterfly genome yields insights into long-distance migration.</title>
        <authorList>
            <person name="Zhan S."/>
            <person name="Merlin C."/>
            <person name="Boore J.L."/>
            <person name="Reppert S.M."/>
        </authorList>
    </citation>
    <scope>NUCLEOTIDE SEQUENCE [LARGE SCALE GENOMIC DNA]</scope>
    <source>
        <strain evidence="1">F-2</strain>
    </source>
</reference>
<accession>A0A212FPF8</accession>
<sequence>MERYYKSRGKNAHALKRLHFVNCNTQQTNICQCQLQADISLHPEAVGEPARQGTSQQGGRNHTSFAEDAVAGIVGCMQLARRPSAPSGVSDKNKMILHRETERVRRVHTSYS</sequence>
<comment type="caution">
    <text evidence="1">The sequence shown here is derived from an EMBL/GenBank/DDBJ whole genome shotgun (WGS) entry which is preliminary data.</text>
</comment>
<evidence type="ECO:0000313" key="2">
    <source>
        <dbReference type="Proteomes" id="UP000007151"/>
    </source>
</evidence>
<proteinExistence type="predicted"/>
<evidence type="ECO:0000313" key="1">
    <source>
        <dbReference type="EMBL" id="OWR55615.1"/>
    </source>
</evidence>
<dbReference type="EMBL" id="AGBW02002847">
    <property type="protein sequence ID" value="OWR55615.1"/>
    <property type="molecule type" value="Genomic_DNA"/>
</dbReference>
<dbReference type="Proteomes" id="UP000007151">
    <property type="component" value="Unassembled WGS sequence"/>
</dbReference>
<dbReference type="AlphaFoldDB" id="A0A212FPF8"/>
<keyword evidence="2" id="KW-1185">Reference proteome</keyword>
<organism evidence="1 2">
    <name type="scientific">Danaus plexippus plexippus</name>
    <dbReference type="NCBI Taxonomy" id="278856"/>
    <lineage>
        <taxon>Eukaryota</taxon>
        <taxon>Metazoa</taxon>
        <taxon>Ecdysozoa</taxon>
        <taxon>Arthropoda</taxon>
        <taxon>Hexapoda</taxon>
        <taxon>Insecta</taxon>
        <taxon>Pterygota</taxon>
        <taxon>Neoptera</taxon>
        <taxon>Endopterygota</taxon>
        <taxon>Lepidoptera</taxon>
        <taxon>Glossata</taxon>
        <taxon>Ditrysia</taxon>
        <taxon>Papilionoidea</taxon>
        <taxon>Nymphalidae</taxon>
        <taxon>Danainae</taxon>
        <taxon>Danaini</taxon>
        <taxon>Danaina</taxon>
        <taxon>Danaus</taxon>
        <taxon>Danaus</taxon>
    </lineage>
</organism>